<dbReference type="HOGENOM" id="CLU_019744_2_0_1"/>
<dbReference type="Proteomes" id="UP000028045">
    <property type="component" value="Unassembled WGS sequence"/>
</dbReference>
<keyword evidence="4" id="KW-1185">Reference proteome</keyword>
<proteinExistence type="predicted"/>
<evidence type="ECO:0000313" key="3">
    <source>
        <dbReference type="EMBL" id="KEY72761.1"/>
    </source>
</evidence>
<reference evidence="3 4" key="1">
    <citation type="journal article" date="2014" name="BMC Genomics">
        <title>Comparative genome sequencing reveals chemotype-specific gene clusters in the toxigenic black mold Stachybotrys.</title>
        <authorList>
            <person name="Semeiks J."/>
            <person name="Borek D."/>
            <person name="Otwinowski Z."/>
            <person name="Grishin N.V."/>
        </authorList>
    </citation>
    <scope>NUCLEOTIDE SEQUENCE [LARGE SCALE GENOMIC DNA]</scope>
    <source>
        <strain evidence="4">CBS 109288 / IBT 7711</strain>
    </source>
</reference>
<protein>
    <submittedName>
        <fullName evidence="3">Uncharacterized protein</fullName>
    </submittedName>
</protein>
<evidence type="ECO:0000256" key="2">
    <source>
        <dbReference type="SAM" id="MobiDB-lite"/>
    </source>
</evidence>
<feature type="region of interest" description="Disordered" evidence="2">
    <location>
        <begin position="1"/>
        <end position="135"/>
    </location>
</feature>
<organism evidence="3 4">
    <name type="scientific">Stachybotrys chartarum (strain CBS 109288 / IBT 7711)</name>
    <name type="common">Toxic black mold</name>
    <name type="synonym">Stilbospora chartarum</name>
    <dbReference type="NCBI Taxonomy" id="1280523"/>
    <lineage>
        <taxon>Eukaryota</taxon>
        <taxon>Fungi</taxon>
        <taxon>Dikarya</taxon>
        <taxon>Ascomycota</taxon>
        <taxon>Pezizomycotina</taxon>
        <taxon>Sordariomycetes</taxon>
        <taxon>Hypocreomycetidae</taxon>
        <taxon>Hypocreales</taxon>
        <taxon>Stachybotryaceae</taxon>
        <taxon>Stachybotrys</taxon>
    </lineage>
</organism>
<feature type="coiled-coil region" evidence="1">
    <location>
        <begin position="141"/>
        <end position="182"/>
    </location>
</feature>
<dbReference type="OrthoDB" id="5328813at2759"/>
<name>A0A084B5D2_STACB</name>
<keyword evidence="1" id="KW-0175">Coiled coil</keyword>
<dbReference type="EMBL" id="KL648018">
    <property type="protein sequence ID" value="KEY72761.1"/>
    <property type="molecule type" value="Genomic_DNA"/>
</dbReference>
<evidence type="ECO:0000313" key="4">
    <source>
        <dbReference type="Proteomes" id="UP000028045"/>
    </source>
</evidence>
<evidence type="ECO:0000256" key="1">
    <source>
        <dbReference type="SAM" id="Coils"/>
    </source>
</evidence>
<accession>A0A084B5D2</accession>
<dbReference type="AlphaFoldDB" id="A0A084B5D2"/>
<sequence length="524" mass="56707">MSTPEKRRGAHSLRGPSSHGNRHGSVPAAAAAAATSGAGNSTSGSGNGSTSATAATSMPAMPPRAAMANAAPSSPEEPLDGGTGGGGVALTADRKDKDKDKDKEKDHGIGADNHHAGRGGRSTKDTSSASSSSTSSSAAAAAALSSILREKDARIASLEAELAKMEAELSTMEAEFTRELDRASQNESETATFWQNKHSALNQQFLRTDTELRLLRDELAVREAEREDLRRGWEMLRREAKERDEEVRALRGQVRGLKEFVSTSTRTDGQTSDEVFGDGMARLGNGLQNWVIVNFRKAKLDLSTVDEATLAELNELVPMYEELVHTAKVHLLQSLVSRILVETVFSAYYPGLSEEQTKQFRQMEELLSSFVTPEESINQWRSSTLALLRKESPESLQSGTSAFAEAVVARVNRLLGALTDAAGSDARDAALRVLVNSSVELARLLVVQRAVLRVHMPEILPHQRVPFEPDTMDDIGGEDEDALVHRAIRCVVFPGVIKRGDENGGHMQYRNVIAKARVLCSLEE</sequence>
<feature type="compositionally biased region" description="Basic and acidic residues" evidence="2">
    <location>
        <begin position="92"/>
        <end position="115"/>
    </location>
</feature>
<feature type="compositionally biased region" description="Low complexity" evidence="2">
    <location>
        <begin position="27"/>
        <end position="74"/>
    </location>
</feature>
<gene>
    <name evidence="3" type="ORF">S7711_02546</name>
</gene>